<dbReference type="Proteomes" id="UP000317365">
    <property type="component" value="Chromosome"/>
</dbReference>
<reference evidence="3" key="1">
    <citation type="submission" date="2019-02" db="EMBL/GenBank/DDBJ databases">
        <title>Complete genome sequence of Rhodoferax sp. Gr-4.</title>
        <authorList>
            <person name="Jin L."/>
        </authorList>
    </citation>
    <scope>NUCLEOTIDE SEQUENCE [LARGE SCALE GENOMIC DNA]</scope>
    <source>
        <strain evidence="3">Gr-4</strain>
    </source>
</reference>
<protein>
    <submittedName>
        <fullName evidence="2">Uncharacterized protein</fullName>
    </submittedName>
</protein>
<keyword evidence="1" id="KW-0175">Coiled coil</keyword>
<name>A0A515EMQ3_9BURK</name>
<keyword evidence="3" id="KW-1185">Reference proteome</keyword>
<dbReference type="KEGG" id="rhg:EXZ61_06995"/>
<accession>A0A515EMQ3</accession>
<feature type="coiled-coil region" evidence="1">
    <location>
        <begin position="174"/>
        <end position="210"/>
    </location>
</feature>
<evidence type="ECO:0000313" key="2">
    <source>
        <dbReference type="EMBL" id="QDL53933.1"/>
    </source>
</evidence>
<evidence type="ECO:0000256" key="1">
    <source>
        <dbReference type="SAM" id="Coils"/>
    </source>
</evidence>
<gene>
    <name evidence="2" type="ORF">EXZ61_06995</name>
</gene>
<organism evidence="2 3">
    <name type="scientific">Rhodoferax aquaticus</name>
    <dbReference type="NCBI Taxonomy" id="2527691"/>
    <lineage>
        <taxon>Bacteria</taxon>
        <taxon>Pseudomonadati</taxon>
        <taxon>Pseudomonadota</taxon>
        <taxon>Betaproteobacteria</taxon>
        <taxon>Burkholderiales</taxon>
        <taxon>Comamonadaceae</taxon>
        <taxon>Rhodoferax</taxon>
    </lineage>
</organism>
<sequence>MNAEVFLFAVAGIAALGFAVWASMQQKAKLLQTLTVEFAGGLRFEAYLFSVEMHQASKRVKISAQHGLMLRTPLRGGPEQRHEGALDLFVPAAGLKVELARTPVAQDGSHASAAANTFDVTFHATDAFSAEAQALAHGHATVVRLERLPEPVAKSFQAFASRLSIWADKITKFAEQDKAQAERAAQDAATAAQEEQAQQEAAQVAALEEATGTLDLAGQIAKWRKTAGFTGQYSEVGTDDKGGITWFVDLDPKGRITLHSNKRTIFTTLQGATITALPKAIEIGVRDEYWSDGDALHVFQVLQGNPPDERRNWKEHLEAARDRLDITLRKGY</sequence>
<proteinExistence type="predicted"/>
<dbReference type="AlphaFoldDB" id="A0A515EMQ3"/>
<evidence type="ECO:0000313" key="3">
    <source>
        <dbReference type="Proteomes" id="UP000317365"/>
    </source>
</evidence>
<dbReference type="RefSeq" id="WP_142810364.1">
    <property type="nucleotide sequence ID" value="NZ_CP036282.1"/>
</dbReference>
<reference evidence="3" key="2">
    <citation type="journal article" date="2020" name="Int. J. Syst. Evol. Microbiol.">
        <title>Genomic insights into a novel species Rhodoferax aquaticus sp. nov., isolated from freshwater.</title>
        <authorList>
            <person name="Li T."/>
            <person name="Zhuo Y."/>
            <person name="Jin C.Z."/>
            <person name="Wu X."/>
            <person name="Ko S.R."/>
            <person name="Jin F.J."/>
            <person name="Ahn C.Y."/>
            <person name="Oh H.M."/>
            <person name="Lee H.G."/>
            <person name="Jin L."/>
        </authorList>
    </citation>
    <scope>NUCLEOTIDE SEQUENCE [LARGE SCALE GENOMIC DNA]</scope>
    <source>
        <strain evidence="3">Gr-4</strain>
    </source>
</reference>
<dbReference type="EMBL" id="CP036282">
    <property type="protein sequence ID" value="QDL53933.1"/>
    <property type="molecule type" value="Genomic_DNA"/>
</dbReference>